<reference evidence="2 4" key="1">
    <citation type="submission" date="2015-05" db="EMBL/GenBank/DDBJ databases">
        <title>Genome assembly of Archangium gephyra DSM 2261.</title>
        <authorList>
            <person name="Sharma G."/>
            <person name="Subramanian S."/>
        </authorList>
    </citation>
    <scope>NUCLEOTIDE SEQUENCE [LARGE SCALE GENOMIC DNA]</scope>
    <source>
        <strain evidence="2 4">DSM 2261</strain>
    </source>
</reference>
<accession>A0AAC8Q6A2</accession>
<dbReference type="AlphaFoldDB" id="A0AAC8Q6A2"/>
<dbReference type="RefSeq" id="WP_047856067.1">
    <property type="nucleotide sequence ID" value="NZ_CP011509.1"/>
</dbReference>
<organism evidence="2 4">
    <name type="scientific">Archangium gephyra</name>
    <dbReference type="NCBI Taxonomy" id="48"/>
    <lineage>
        <taxon>Bacteria</taxon>
        <taxon>Pseudomonadati</taxon>
        <taxon>Myxococcota</taxon>
        <taxon>Myxococcia</taxon>
        <taxon>Myxococcales</taxon>
        <taxon>Cystobacterineae</taxon>
        <taxon>Archangiaceae</taxon>
        <taxon>Archangium</taxon>
    </lineage>
</organism>
<name>A0AAC8Q6A2_9BACT</name>
<sequence>MKNVRLAGLALSFALGTTAWAEVPGNGPVCEASPASQSSRKVGEEVVRRLESPHPYAAVERPGATGALHTDTLTHPGASYIAPHFATLELEEGDYVLVRAPDGSRSWRYDTTHPGARDGFWSIPIPGDTAIIELHSPVVERRGVLNQYGYRIDKYGRGYSARELGTNGVQAEALCGVDDSGQARCYESSEPQLYNHSRAVARLLINGSNACTGWLVGNQGHLLTNNHCIGTDTDARNTTYEFMAEGATCATSCGSWGACPGTVVATGATLVKTDAPRDYTLVQLPTNPTSTYGFLQLRATGAVVDERIYVPQHPAAYGKKIAVTSSATADASGYAEVYSLTEPACQSGGPSDVGYHADTQGGSSGSPVLGYADHQVVSLHHCANCPNRGVPIQDIITHLGSSLPACALRSATCPDPWGANGEPPPPPPPPPVQSFTYSATNTNSAQQNTVNKRLTFNAGDVVEMGTCNLTGATASGDTWLRLYDGAGIQVASNDDACGGRSSYFKYTVPAGKGGTHELRAGCYSSGSCGGTVVWKLTAGTPPPGPLTGSFTYTASRTNNATRDTTHHDVTAAAGQTLTFGTCTLTGASGSGDTYLRLYTSTGALVAANDNACGSLSHLSYTIPAGAGGTYQLRAGCAGNRSCDGTVVYTLQ</sequence>
<dbReference type="Gene3D" id="2.40.10.10">
    <property type="entry name" value="Trypsin-like serine proteases"/>
    <property type="match status" value="2"/>
</dbReference>
<dbReference type="Proteomes" id="UP000256345">
    <property type="component" value="Unassembled WGS sequence"/>
</dbReference>
<gene>
    <name evidence="2" type="ORF">AA314_03135</name>
    <name evidence="3" type="ORF">ATI61_103218</name>
</gene>
<evidence type="ECO:0000313" key="4">
    <source>
        <dbReference type="Proteomes" id="UP000035579"/>
    </source>
</evidence>
<keyword evidence="1" id="KW-0732">Signal</keyword>
<dbReference type="PANTHER" id="PTHR36234">
    <property type="entry name" value="LYSYL ENDOPEPTIDASE"/>
    <property type="match status" value="1"/>
</dbReference>
<dbReference type="EMBL" id="CP011509">
    <property type="protein sequence ID" value="AKJ01509.1"/>
    <property type="molecule type" value="Genomic_DNA"/>
</dbReference>
<dbReference type="InterPro" id="IPR043504">
    <property type="entry name" value="Peptidase_S1_PA_chymotrypsin"/>
</dbReference>
<proteinExistence type="predicted"/>
<evidence type="ECO:0000313" key="2">
    <source>
        <dbReference type="EMBL" id="AKJ01509.1"/>
    </source>
</evidence>
<dbReference type="Pfam" id="PF13365">
    <property type="entry name" value="Trypsin_2"/>
    <property type="match status" value="1"/>
</dbReference>
<evidence type="ECO:0000313" key="3">
    <source>
        <dbReference type="EMBL" id="REG34325.1"/>
    </source>
</evidence>
<dbReference type="Gene3D" id="2.60.120.380">
    <property type="match status" value="1"/>
</dbReference>
<dbReference type="Proteomes" id="UP000035579">
    <property type="component" value="Chromosome"/>
</dbReference>
<feature type="chain" id="PRO_5041987620" evidence="1">
    <location>
        <begin position="22"/>
        <end position="651"/>
    </location>
</feature>
<feature type="signal peptide" evidence="1">
    <location>
        <begin position="1"/>
        <end position="21"/>
    </location>
</feature>
<dbReference type="KEGG" id="age:AA314_03135"/>
<protein>
    <submittedName>
        <fullName evidence="2">Trypsin domain protein</fullName>
    </submittedName>
    <submittedName>
        <fullName evidence="3">Trypsin-like peptidase</fullName>
    </submittedName>
</protein>
<dbReference type="SUPFAM" id="SSF50494">
    <property type="entry name" value="Trypsin-like serine proteases"/>
    <property type="match status" value="1"/>
</dbReference>
<evidence type="ECO:0000256" key="1">
    <source>
        <dbReference type="SAM" id="SignalP"/>
    </source>
</evidence>
<keyword evidence="5" id="KW-1185">Reference proteome</keyword>
<dbReference type="InterPro" id="IPR009003">
    <property type="entry name" value="Peptidase_S1_PA"/>
</dbReference>
<dbReference type="EMBL" id="QUMU01000003">
    <property type="protein sequence ID" value="REG34325.1"/>
    <property type="molecule type" value="Genomic_DNA"/>
</dbReference>
<reference evidence="3 5" key="2">
    <citation type="submission" date="2018-08" db="EMBL/GenBank/DDBJ databases">
        <title>Genomic Encyclopedia of Archaeal and Bacterial Type Strains, Phase II (KMG-II): from individual species to whole genera.</title>
        <authorList>
            <person name="Goeker M."/>
        </authorList>
    </citation>
    <scope>NUCLEOTIDE SEQUENCE [LARGE SCALE GENOMIC DNA]</scope>
    <source>
        <strain evidence="3 5">DSM 2261</strain>
    </source>
</reference>
<evidence type="ECO:0000313" key="5">
    <source>
        <dbReference type="Proteomes" id="UP000256345"/>
    </source>
</evidence>
<dbReference type="PANTHER" id="PTHR36234:SF5">
    <property type="entry name" value="LYSYL ENDOPEPTIDASE"/>
    <property type="match status" value="1"/>
</dbReference>